<evidence type="ECO:0000313" key="2">
    <source>
        <dbReference type="EMBL" id="TRZ39338.1"/>
    </source>
</evidence>
<protein>
    <submittedName>
        <fullName evidence="2">Uncharacterized protein</fullName>
    </submittedName>
</protein>
<dbReference type="EMBL" id="RIBP01000002">
    <property type="protein sequence ID" value="TRZ39338.1"/>
    <property type="molecule type" value="Genomic_DNA"/>
</dbReference>
<evidence type="ECO:0000256" key="1">
    <source>
        <dbReference type="SAM" id="MobiDB-lite"/>
    </source>
</evidence>
<name>A0A553SQS3_NIACI</name>
<organism evidence="2">
    <name type="scientific">Niallia circulans</name>
    <name type="common">Bacillus circulans</name>
    <dbReference type="NCBI Taxonomy" id="1397"/>
    <lineage>
        <taxon>Bacteria</taxon>
        <taxon>Bacillati</taxon>
        <taxon>Bacillota</taxon>
        <taxon>Bacilli</taxon>
        <taxon>Bacillales</taxon>
        <taxon>Bacillaceae</taxon>
        <taxon>Niallia</taxon>
    </lineage>
</organism>
<gene>
    <name evidence="2" type="ORF">CEQ21_07190</name>
</gene>
<feature type="region of interest" description="Disordered" evidence="1">
    <location>
        <begin position="20"/>
        <end position="41"/>
    </location>
</feature>
<dbReference type="Proteomes" id="UP000319837">
    <property type="component" value="Plasmid unnamed1"/>
</dbReference>
<dbReference type="RefSeq" id="WP_185762736.1">
    <property type="nucleotide sequence ID" value="NZ_CM017505.1"/>
</dbReference>
<comment type="caution">
    <text evidence="2">The sequence shown here is derived from an EMBL/GenBank/DDBJ whole genome shotgun (WGS) entry which is preliminary data.</text>
</comment>
<reference evidence="2" key="1">
    <citation type="submission" date="2018-10" db="EMBL/GenBank/DDBJ databases">
        <title>FDA dAtabase for Regulatory Grade micrObial Sequences (FDA-ARGOS): Supporting development and validation of Infectious Disease Dx tests.</title>
        <authorList>
            <person name="Minogue T."/>
            <person name="Wolcott M."/>
            <person name="Wasieloski L."/>
            <person name="Aguilar W."/>
            <person name="Moore D."/>
            <person name="Tallon L.J."/>
            <person name="Sadzewicz L."/>
            <person name="Sengamalay N."/>
            <person name="Ott S."/>
            <person name="Godinez A."/>
            <person name="Nagaraj S."/>
            <person name="Vavikolanu K."/>
            <person name="Vyas G."/>
            <person name="Nadendla S."/>
            <person name="Aluvathingal J."/>
            <person name="Sichtig H."/>
        </authorList>
    </citation>
    <scope>NUCLEOTIDE SEQUENCE</scope>
    <source>
        <strain evidence="2">FDAARGOS_343</strain>
        <plasmid evidence="2">unnamed1</plasmid>
    </source>
</reference>
<sequence length="160" mass="18824">MEYLNPLFNEQRIIKKENRENQSKALEGKRNKDRKVRSDKTHNLKFPVSSIEKIKLQSLCKQVQRKSEGQGTDLIRQTKLNTLLLLYGINNQHILSWDWPYKDSKQYMHTNPLETIYEREIGGPFGLAIQKGFSERKTAYMVIMSVLRWLEGEGNIEKIL</sequence>
<accession>A0A553SQS3</accession>
<proteinExistence type="predicted"/>
<keyword evidence="2" id="KW-0614">Plasmid</keyword>
<geneLocation type="plasmid" evidence="2">
    <name>unnamed1</name>
</geneLocation>
<dbReference type="AlphaFoldDB" id="A0A553SQS3"/>